<feature type="compositionally biased region" description="Low complexity" evidence="2">
    <location>
        <begin position="931"/>
        <end position="947"/>
    </location>
</feature>
<reference evidence="3" key="1">
    <citation type="journal article" date="2020" name="Stud. Mycol.">
        <title>101 Dothideomycetes genomes: a test case for predicting lifestyles and emergence of pathogens.</title>
        <authorList>
            <person name="Haridas S."/>
            <person name="Albert R."/>
            <person name="Binder M."/>
            <person name="Bloem J."/>
            <person name="Labutti K."/>
            <person name="Salamov A."/>
            <person name="Andreopoulos B."/>
            <person name="Baker S."/>
            <person name="Barry K."/>
            <person name="Bills G."/>
            <person name="Bluhm B."/>
            <person name="Cannon C."/>
            <person name="Castanera R."/>
            <person name="Culley D."/>
            <person name="Daum C."/>
            <person name="Ezra D."/>
            <person name="Gonzalez J."/>
            <person name="Henrissat B."/>
            <person name="Kuo A."/>
            <person name="Liang C."/>
            <person name="Lipzen A."/>
            <person name="Lutzoni F."/>
            <person name="Magnuson J."/>
            <person name="Mondo S."/>
            <person name="Nolan M."/>
            <person name="Ohm R."/>
            <person name="Pangilinan J."/>
            <person name="Park H.-J."/>
            <person name="Ramirez L."/>
            <person name="Alfaro M."/>
            <person name="Sun H."/>
            <person name="Tritt A."/>
            <person name="Yoshinaga Y."/>
            <person name="Zwiers L.-H."/>
            <person name="Turgeon B."/>
            <person name="Goodwin S."/>
            <person name="Spatafora J."/>
            <person name="Crous P."/>
            <person name="Grigoriev I."/>
        </authorList>
    </citation>
    <scope>NUCLEOTIDE SEQUENCE</scope>
    <source>
        <strain evidence="3">CBS 122367</strain>
    </source>
</reference>
<evidence type="ECO:0000256" key="1">
    <source>
        <dbReference type="SAM" id="Coils"/>
    </source>
</evidence>
<accession>A0A6G1IE62</accession>
<dbReference type="Proteomes" id="UP000799291">
    <property type="component" value="Unassembled WGS sequence"/>
</dbReference>
<feature type="compositionally biased region" description="Basic and acidic residues" evidence="2">
    <location>
        <begin position="104"/>
        <end position="113"/>
    </location>
</feature>
<evidence type="ECO:0000313" key="4">
    <source>
        <dbReference type="Proteomes" id="UP000799291"/>
    </source>
</evidence>
<feature type="compositionally biased region" description="Acidic residues" evidence="2">
    <location>
        <begin position="1058"/>
        <end position="1080"/>
    </location>
</feature>
<name>A0A6G1IE62_9PLEO</name>
<evidence type="ECO:0000313" key="3">
    <source>
        <dbReference type="EMBL" id="KAF2676320.1"/>
    </source>
</evidence>
<feature type="compositionally biased region" description="Polar residues" evidence="2">
    <location>
        <begin position="602"/>
        <end position="612"/>
    </location>
</feature>
<feature type="compositionally biased region" description="Acidic residues" evidence="2">
    <location>
        <begin position="1012"/>
        <end position="1025"/>
    </location>
</feature>
<protein>
    <submittedName>
        <fullName evidence="3">Uncharacterized protein</fullName>
    </submittedName>
</protein>
<dbReference type="OrthoDB" id="5427134at2759"/>
<feature type="region of interest" description="Disordered" evidence="2">
    <location>
        <begin position="549"/>
        <end position="612"/>
    </location>
</feature>
<sequence>MAGYGLPPHALQSPSPSNRPLPTGPCGHNDATGPCGCDGFWDKTSAELHQDSKEHRSSSERSTWCVCGHHACFHKRSAAVAPTRAPARCDGRCRQQGTQCEIHRSWRSRRDELPSQGSQPSYNAHLKPSHPSASQRVRDEASHANGTAVNDRGRDAPSQPSTSGLPPVPSMCLMSNDRYSAANSDARGGPSQSRQTIAGLGLSLMNLETAGNSTNRPQSVASTVPDDIDISRLFNASNNEHELPSTRANSVAGELPPILSPAPGPLDIIQEYNRILHVDVSGDTVPNTFNPEDFIQSATEVATPSIANTPDLTAADQAIRDGKQFVEGFLRQTSNAEPRIGADARPASATSAPTPQLLLTSSPKVAQEQLQQIIKSSSPQALQKLVSYLTPLHNLLHSMPNVANTMEELNGRLALLENNNSFNYVHPDELQQHFESFEGRLIDLENRLDEHDKLHQAIDQDHSSLSNSRCHIATITDSFGSNCSIQSTTSSALILATMDRKDVETTLGGIKDRLDVLEAAAMPTSINPWEVEVVLLPWGRDLRGIWFSSNEPMHDPMKATTQDSEEWTQARSSTLDQSRLSLGRERETDSSPLPETRHSSRSSHPFSDTESGWSSQAISDWAAGSADELLSPKACGSKNLVYKRLRSRGFIKDVTFTSASSKDIQSTLSRSFDDLLEHLKYTDEDENPTISLYPGLRASFVPLRKVIKDSRLRFLTPAEMSSSALWSAQFLSSGIIMRVSGGKKRLYVTQREAYIQAKDQMGSSWTWQEIRQLPRQHVDPDSQMEGNYEHCQPQVPEADAREACWSFYAAYDAEPPSLNTSFGSHHSVELELSMRPSDRSWRRSMTPTSILKNRQPISPLSEFHPQRPGYARNRTASASLVEPAVSSSAKRRLNSSPVKQSSAPQTASRATSVNVTRLKRRRVNDSSSPRVEAQAPVEQVAVWSTTPRRSREPPSPFFSEPQVPLLPRTNSDLASRPSQRSAALVGKNTPLAYATPHSGLFNRGDGFGGGDTEADDDLYQDEDGEQSWHGVVTGDDSSGSSSDEAEAGAEVEPASFSGDDDPFGTEADDDDDSGEEEDGLCEQRQKIHVDDDGDDSDKEDEIFDTLLGVLRD</sequence>
<gene>
    <name evidence="3" type="ORF">K458DRAFT_380078</name>
</gene>
<feature type="compositionally biased region" description="Polar residues" evidence="2">
    <location>
        <begin position="894"/>
        <end position="915"/>
    </location>
</feature>
<feature type="region of interest" description="Disordered" evidence="2">
    <location>
        <begin position="1"/>
        <end position="26"/>
    </location>
</feature>
<feature type="region of interest" description="Disordered" evidence="2">
    <location>
        <begin position="835"/>
        <end position="1099"/>
    </location>
</feature>
<keyword evidence="1" id="KW-0175">Coiled coil</keyword>
<feature type="compositionally biased region" description="Polar residues" evidence="2">
    <location>
        <begin position="843"/>
        <end position="858"/>
    </location>
</feature>
<feature type="compositionally biased region" description="Polar residues" evidence="2">
    <location>
        <begin position="968"/>
        <end position="981"/>
    </location>
</feature>
<dbReference type="AlphaFoldDB" id="A0A6G1IE62"/>
<keyword evidence="4" id="KW-1185">Reference proteome</keyword>
<feature type="compositionally biased region" description="Polar residues" evidence="2">
    <location>
        <begin position="559"/>
        <end position="580"/>
    </location>
</feature>
<feature type="compositionally biased region" description="Basic and acidic residues" evidence="2">
    <location>
        <begin position="1081"/>
        <end position="1090"/>
    </location>
</feature>
<proteinExistence type="predicted"/>
<organism evidence="3 4">
    <name type="scientific">Lentithecium fluviatile CBS 122367</name>
    <dbReference type="NCBI Taxonomy" id="1168545"/>
    <lineage>
        <taxon>Eukaryota</taxon>
        <taxon>Fungi</taxon>
        <taxon>Dikarya</taxon>
        <taxon>Ascomycota</taxon>
        <taxon>Pezizomycotina</taxon>
        <taxon>Dothideomycetes</taxon>
        <taxon>Pleosporomycetidae</taxon>
        <taxon>Pleosporales</taxon>
        <taxon>Massarineae</taxon>
        <taxon>Lentitheciaceae</taxon>
        <taxon>Lentithecium</taxon>
    </lineage>
</organism>
<dbReference type="EMBL" id="MU005636">
    <property type="protein sequence ID" value="KAF2676320.1"/>
    <property type="molecule type" value="Genomic_DNA"/>
</dbReference>
<evidence type="ECO:0000256" key="2">
    <source>
        <dbReference type="SAM" id="MobiDB-lite"/>
    </source>
</evidence>
<feature type="region of interest" description="Disordered" evidence="2">
    <location>
        <begin position="104"/>
        <end position="175"/>
    </location>
</feature>
<feature type="coiled-coil region" evidence="1">
    <location>
        <begin position="399"/>
        <end position="461"/>
    </location>
</feature>